<reference evidence="9 10" key="1">
    <citation type="journal article" date="2019" name="Int. J. Syst. Evol. Microbiol.">
        <title>The Global Catalogue of Microorganisms (GCM) 10K type strain sequencing project: providing services to taxonomists for standard genome sequencing and annotation.</title>
        <authorList>
            <consortium name="The Broad Institute Genomics Platform"/>
            <consortium name="The Broad Institute Genome Sequencing Center for Infectious Disease"/>
            <person name="Wu L."/>
            <person name="Ma J."/>
        </authorList>
    </citation>
    <scope>NUCLEOTIDE SEQUENCE [LARGE SCALE GENOMIC DNA]</scope>
    <source>
        <strain evidence="9 10">JCM 3380</strain>
    </source>
</reference>
<feature type="region of interest" description="Disordered" evidence="8">
    <location>
        <begin position="399"/>
        <end position="428"/>
    </location>
</feature>
<evidence type="ECO:0000256" key="5">
    <source>
        <dbReference type="ARBA" id="ARBA00022747"/>
    </source>
</evidence>
<keyword evidence="2 6" id="KW-0489">Methyltransferase</keyword>
<dbReference type="Gene3D" id="3.40.50.150">
    <property type="entry name" value="Vaccinia Virus protein VP39"/>
    <property type="match status" value="1"/>
</dbReference>
<keyword evidence="5" id="KW-0680">Restriction system</keyword>
<evidence type="ECO:0000313" key="9">
    <source>
        <dbReference type="EMBL" id="GAA0234441.1"/>
    </source>
</evidence>
<feature type="compositionally biased region" description="Acidic residues" evidence="8">
    <location>
        <begin position="406"/>
        <end position="416"/>
    </location>
</feature>
<evidence type="ECO:0000256" key="1">
    <source>
        <dbReference type="ARBA" id="ARBA00011975"/>
    </source>
</evidence>
<sequence>MSTVPKPTPTPAADPLDSLFRPVAVEFFAGIGLARMGLEEAGFRIDWANDIERSKAEMYRAQFGEPSDLDKATDPDRSPGYFLGDVTKVKAKHMPENVRLAWASSPCVDVSLAGARLGMKGERSSMFYQFTRVIGEMGEYKGRPDVIVLENVVGLATSHGGEDLAAAIDTMNGLGYSVDVLTLDARSFVPQSRPRLFLVGVREDKVPASQPGANPVLRPDWLRATLTRLAGRGLEIHQARLPDLPDVSVGELSTIVDDRADEWWDAERSVKFLNSLSPMQAKRLGELQEKSRDAPLYRTAYRRTRDKTPMWEIRADDIAGCLRTARGGSSKQALVRIHGNDVRVRWMTSVEYARLMGADDYNLKDVKRAGQALFGFGDAVCVPVVAWLAKNYLKPVIDGTFQPGGDSEEPDVDVEESSTMRPLAEIHG</sequence>
<gene>
    <name evidence="9" type="ORF">GCM10010492_36690</name>
</gene>
<evidence type="ECO:0000256" key="8">
    <source>
        <dbReference type="SAM" id="MobiDB-lite"/>
    </source>
</evidence>
<evidence type="ECO:0000256" key="7">
    <source>
        <dbReference type="RuleBase" id="RU000416"/>
    </source>
</evidence>
<feature type="active site" evidence="6">
    <location>
        <position position="107"/>
    </location>
</feature>
<dbReference type="Pfam" id="PF00145">
    <property type="entry name" value="DNA_methylase"/>
    <property type="match status" value="1"/>
</dbReference>
<keyword evidence="4 6" id="KW-0949">S-adenosyl-L-methionine</keyword>
<dbReference type="PANTHER" id="PTHR46098">
    <property type="entry name" value="TRNA (CYTOSINE(38)-C(5))-METHYLTRANSFERASE"/>
    <property type="match status" value="1"/>
</dbReference>
<proteinExistence type="inferred from homology"/>
<dbReference type="SUPFAM" id="SSF53335">
    <property type="entry name" value="S-adenosyl-L-methionine-dependent methyltransferases"/>
    <property type="match status" value="1"/>
</dbReference>
<dbReference type="RefSeq" id="WP_343935054.1">
    <property type="nucleotide sequence ID" value="NZ_BAAABU010000007.1"/>
</dbReference>
<dbReference type="EMBL" id="BAAABU010000007">
    <property type="protein sequence ID" value="GAA0234441.1"/>
    <property type="molecule type" value="Genomic_DNA"/>
</dbReference>
<evidence type="ECO:0000256" key="3">
    <source>
        <dbReference type="ARBA" id="ARBA00022679"/>
    </source>
</evidence>
<dbReference type="Proteomes" id="UP001500416">
    <property type="component" value="Unassembled WGS sequence"/>
</dbReference>
<name>A0ABN0TZW3_9PSEU</name>
<dbReference type="GO" id="GO:0032259">
    <property type="term" value="P:methylation"/>
    <property type="evidence" value="ECO:0007669"/>
    <property type="project" value="UniProtKB-KW"/>
</dbReference>
<keyword evidence="3 6" id="KW-0808">Transferase</keyword>
<dbReference type="GO" id="GO:0008168">
    <property type="term" value="F:methyltransferase activity"/>
    <property type="evidence" value="ECO:0007669"/>
    <property type="project" value="UniProtKB-KW"/>
</dbReference>
<dbReference type="EC" id="2.1.1.37" evidence="1"/>
<dbReference type="InterPro" id="IPR029063">
    <property type="entry name" value="SAM-dependent_MTases_sf"/>
</dbReference>
<dbReference type="InterPro" id="IPR050750">
    <property type="entry name" value="C5-MTase"/>
</dbReference>
<accession>A0ABN0TZW3</accession>
<evidence type="ECO:0000313" key="10">
    <source>
        <dbReference type="Proteomes" id="UP001500416"/>
    </source>
</evidence>
<protein>
    <recommendedName>
        <fullName evidence="1">DNA (cytosine-5-)-methyltransferase</fullName>
        <ecNumber evidence="1">2.1.1.37</ecNumber>
    </recommendedName>
</protein>
<dbReference type="NCBIfam" id="TIGR00675">
    <property type="entry name" value="dcm"/>
    <property type="match status" value="1"/>
</dbReference>
<evidence type="ECO:0000256" key="6">
    <source>
        <dbReference type="PROSITE-ProRule" id="PRU01016"/>
    </source>
</evidence>
<keyword evidence="10" id="KW-1185">Reference proteome</keyword>
<dbReference type="PROSITE" id="PS51679">
    <property type="entry name" value="SAM_MT_C5"/>
    <property type="match status" value="1"/>
</dbReference>
<dbReference type="PANTHER" id="PTHR46098:SF1">
    <property type="entry name" value="TRNA (CYTOSINE(38)-C(5))-METHYLTRANSFERASE"/>
    <property type="match status" value="1"/>
</dbReference>
<dbReference type="InterPro" id="IPR001525">
    <property type="entry name" value="C5_MeTfrase"/>
</dbReference>
<comment type="similarity">
    <text evidence="6 7">Belongs to the class I-like SAM-binding methyltransferase superfamily. C5-methyltransferase family.</text>
</comment>
<comment type="caution">
    <text evidence="9">The sequence shown here is derived from an EMBL/GenBank/DDBJ whole genome shotgun (WGS) entry which is preliminary data.</text>
</comment>
<dbReference type="PRINTS" id="PR00105">
    <property type="entry name" value="C5METTRFRASE"/>
</dbReference>
<evidence type="ECO:0000256" key="4">
    <source>
        <dbReference type="ARBA" id="ARBA00022691"/>
    </source>
</evidence>
<evidence type="ECO:0000256" key="2">
    <source>
        <dbReference type="ARBA" id="ARBA00022603"/>
    </source>
</evidence>
<organism evidence="9 10">
    <name type="scientific">Saccharothrix mutabilis subsp. mutabilis</name>
    <dbReference type="NCBI Taxonomy" id="66855"/>
    <lineage>
        <taxon>Bacteria</taxon>
        <taxon>Bacillati</taxon>
        <taxon>Actinomycetota</taxon>
        <taxon>Actinomycetes</taxon>
        <taxon>Pseudonocardiales</taxon>
        <taxon>Pseudonocardiaceae</taxon>
        <taxon>Saccharothrix</taxon>
    </lineage>
</organism>